<name>A0AAF0D1S2_ODILC</name>
<dbReference type="EMBL" id="CP091871">
    <property type="protein sequence ID" value="WEU40110.1"/>
    <property type="molecule type" value="Genomic_DNA"/>
</dbReference>
<dbReference type="AlphaFoldDB" id="A0AAF0D1S2"/>
<evidence type="ECO:0000313" key="2">
    <source>
        <dbReference type="EMBL" id="WEU40110.1"/>
    </source>
</evidence>
<gene>
    <name evidence="2" type="ORF">OdinLCB4_006475</name>
</gene>
<dbReference type="Pfam" id="PF04945">
    <property type="entry name" value="YHS"/>
    <property type="match status" value="1"/>
</dbReference>
<dbReference type="InterPro" id="IPR007029">
    <property type="entry name" value="YHS_dom"/>
</dbReference>
<reference evidence="2" key="2">
    <citation type="journal article" date="2022" name="Nat. Microbiol.">
        <title>A closed Candidatus Odinarchaeum chromosome exposes Asgard archaeal viruses.</title>
        <authorList>
            <person name="Tamarit D."/>
            <person name="Caceres E.F."/>
            <person name="Krupovic M."/>
            <person name="Nijland R."/>
            <person name="Eme L."/>
            <person name="Robinson N.P."/>
            <person name="Ettema T.J.G."/>
        </authorList>
    </citation>
    <scope>NUCLEOTIDE SEQUENCE</scope>
    <source>
        <strain evidence="2">LCB_4</strain>
    </source>
</reference>
<protein>
    <submittedName>
        <fullName evidence="2">YHS domain-containing protein</fullName>
    </submittedName>
</protein>
<dbReference type="InterPro" id="IPR009078">
    <property type="entry name" value="Ferritin-like_SF"/>
</dbReference>
<feature type="domain" description="TRASH" evidence="1">
    <location>
        <begin position="4"/>
        <end position="42"/>
    </location>
</feature>
<accession>A0AAF0D1S2</accession>
<dbReference type="SUPFAM" id="SSF47240">
    <property type="entry name" value="Ferritin-like"/>
    <property type="match status" value="1"/>
</dbReference>
<evidence type="ECO:0000313" key="3">
    <source>
        <dbReference type="Proteomes" id="UP000186851"/>
    </source>
</evidence>
<dbReference type="SMART" id="SM00746">
    <property type="entry name" value="TRASH"/>
    <property type="match status" value="1"/>
</dbReference>
<organism evidence="2 3">
    <name type="scientific">Odinarchaeota yellowstonii (strain LCB_4)</name>
    <dbReference type="NCBI Taxonomy" id="1841599"/>
    <lineage>
        <taxon>Archaea</taxon>
        <taxon>Promethearchaeati</taxon>
        <taxon>Candidatus Odinarchaeota</taxon>
        <taxon>Candidatus Odinarchaeia</taxon>
        <taxon>Candidatus Odinarchaeales</taxon>
        <taxon>Candidatus Odinarchaeaceae</taxon>
        <taxon>Candidatus Odinarchaeum</taxon>
    </lineage>
</organism>
<dbReference type="Proteomes" id="UP000186851">
    <property type="component" value="Chromosome"/>
</dbReference>
<dbReference type="KEGG" id="oyw:OdinLCB4_006475"/>
<proteinExistence type="predicted"/>
<dbReference type="InterPro" id="IPR011017">
    <property type="entry name" value="TRASH_dom"/>
</dbReference>
<reference evidence="2" key="1">
    <citation type="journal article" date="2017" name="Nature">
        <title>Asgard archaea illuminate the origin of eukaryotic cellular complexity.</title>
        <authorList>
            <person name="Zaremba-Niedzwiedzka K."/>
            <person name="Caceres E.F."/>
            <person name="Saw J.H."/>
            <person name="Backstrom D."/>
            <person name="Juzokaite L."/>
            <person name="Vancaester E."/>
            <person name="Seitz K.W."/>
            <person name="Anantharaman K."/>
            <person name="Starnawski P."/>
            <person name="Kjeldsen K.U."/>
            <person name="Scott M.B."/>
            <person name="Nunoura T."/>
            <person name="Banfield J.F."/>
            <person name="Schramm A."/>
            <person name="Baker B.J."/>
            <person name="Spang A."/>
            <person name="Ettema T.J.G."/>
        </authorList>
    </citation>
    <scope>NUCLEOTIDE SEQUENCE</scope>
    <source>
        <strain evidence="2">LCB_4</strain>
    </source>
</reference>
<sequence>MVVDPVCGMEFSEKDAKLKYTYGGKVYYFCCEICMEKFIKNPEKYGASKLVKRSGCGCCGF</sequence>
<dbReference type="InterPro" id="IPR012348">
    <property type="entry name" value="RNR-like"/>
</dbReference>
<dbReference type="Gene3D" id="1.10.620.20">
    <property type="entry name" value="Ribonucleotide Reductase, subunit A"/>
    <property type="match status" value="1"/>
</dbReference>
<dbReference type="GO" id="GO:0016491">
    <property type="term" value="F:oxidoreductase activity"/>
    <property type="evidence" value="ECO:0007669"/>
    <property type="project" value="InterPro"/>
</dbReference>
<evidence type="ECO:0000259" key="1">
    <source>
        <dbReference type="SMART" id="SM00746"/>
    </source>
</evidence>